<dbReference type="PANTHER" id="PTHR40027:SF1">
    <property type="entry name" value="CELL DIVISION PROTEIN DIVIC"/>
    <property type="match status" value="1"/>
</dbReference>
<dbReference type="PANTHER" id="PTHR40027">
    <property type="entry name" value="CELL DIVISION PROTEIN DIVIC"/>
    <property type="match status" value="1"/>
</dbReference>
<dbReference type="EMBL" id="BMOF01000055">
    <property type="protein sequence ID" value="GGK06509.1"/>
    <property type="molecule type" value="Genomic_DNA"/>
</dbReference>
<protein>
    <recommendedName>
        <fullName evidence="4">Septum formation initiator family protein</fullName>
    </recommendedName>
</protein>
<gene>
    <name evidence="2" type="ORF">GCM10007043_20720</name>
</gene>
<keyword evidence="1" id="KW-0175">Coiled coil</keyword>
<sequence>MPKTRMRRRRIRILLALLVAFGVWAAKKWWEQERLLRAQEATLAQLKQEAVDLSRTREALAAQVKRLENEEYVVELARRYFFLSKPGETLYLTPRTPQSSPSDQALR</sequence>
<dbReference type="Pfam" id="PF04977">
    <property type="entry name" value="DivIC"/>
    <property type="match status" value="1"/>
</dbReference>
<reference evidence="2" key="1">
    <citation type="journal article" date="2014" name="Int. J. Syst. Evol. Microbiol.">
        <title>Complete genome sequence of Corynebacterium casei LMG S-19264T (=DSM 44701T), isolated from a smear-ripened cheese.</title>
        <authorList>
            <consortium name="US DOE Joint Genome Institute (JGI-PGF)"/>
            <person name="Walter F."/>
            <person name="Albersmeier A."/>
            <person name="Kalinowski J."/>
            <person name="Ruckert C."/>
        </authorList>
    </citation>
    <scope>NUCLEOTIDE SEQUENCE</scope>
    <source>
        <strain evidence="2">JCM 14719</strain>
    </source>
</reference>
<proteinExistence type="predicted"/>
<evidence type="ECO:0000313" key="2">
    <source>
        <dbReference type="EMBL" id="GGK06509.1"/>
    </source>
</evidence>
<organism evidence="2 3">
    <name type="scientific">Calditerricola satsumensis</name>
    <dbReference type="NCBI Taxonomy" id="373054"/>
    <lineage>
        <taxon>Bacteria</taxon>
        <taxon>Bacillati</taxon>
        <taxon>Bacillota</taxon>
        <taxon>Bacilli</taxon>
        <taxon>Bacillales</taxon>
        <taxon>Bacillaceae</taxon>
        <taxon>Calditerricola</taxon>
    </lineage>
</organism>
<dbReference type="AlphaFoldDB" id="A0A8J3BDS0"/>
<keyword evidence="3" id="KW-1185">Reference proteome</keyword>
<dbReference type="InterPro" id="IPR039076">
    <property type="entry name" value="DivIC"/>
</dbReference>
<dbReference type="InterPro" id="IPR007060">
    <property type="entry name" value="FtsL/DivIC"/>
</dbReference>
<dbReference type="Proteomes" id="UP000637720">
    <property type="component" value="Unassembled WGS sequence"/>
</dbReference>
<dbReference type="RefSeq" id="WP_188817995.1">
    <property type="nucleotide sequence ID" value="NZ_BMOF01000055.1"/>
</dbReference>
<evidence type="ECO:0000313" key="3">
    <source>
        <dbReference type="Proteomes" id="UP000637720"/>
    </source>
</evidence>
<accession>A0A8J3BDS0</accession>
<reference evidence="2" key="2">
    <citation type="submission" date="2020-09" db="EMBL/GenBank/DDBJ databases">
        <authorList>
            <person name="Sun Q."/>
            <person name="Ohkuma M."/>
        </authorList>
    </citation>
    <scope>NUCLEOTIDE SEQUENCE</scope>
    <source>
        <strain evidence="2">JCM 14719</strain>
    </source>
</reference>
<evidence type="ECO:0008006" key="4">
    <source>
        <dbReference type="Google" id="ProtNLM"/>
    </source>
</evidence>
<evidence type="ECO:0000256" key="1">
    <source>
        <dbReference type="SAM" id="Coils"/>
    </source>
</evidence>
<feature type="coiled-coil region" evidence="1">
    <location>
        <begin position="36"/>
        <end position="70"/>
    </location>
</feature>
<dbReference type="GO" id="GO:0051301">
    <property type="term" value="P:cell division"/>
    <property type="evidence" value="ECO:0007669"/>
    <property type="project" value="InterPro"/>
</dbReference>
<comment type="caution">
    <text evidence="2">The sequence shown here is derived from an EMBL/GenBank/DDBJ whole genome shotgun (WGS) entry which is preliminary data.</text>
</comment>
<name>A0A8J3BDS0_9BACI</name>